<dbReference type="GO" id="GO:0052689">
    <property type="term" value="F:carboxylic ester hydrolase activity"/>
    <property type="evidence" value="ECO:0007669"/>
    <property type="project" value="UniProtKB-ARBA"/>
</dbReference>
<dbReference type="SMART" id="SM01110">
    <property type="entry name" value="Cutinase"/>
    <property type="match status" value="1"/>
</dbReference>
<sequence>MRTAILSAAALLAGSAVAAECSQGLHILVGRGTGEPAGLGETGALAKNISDAVSGSSIVAIDYPATFSKPNYDVSEREGSKAVYDQVTKYHKDCPGHKMAYLGWSQGAQIAVNAFCGGQGGIFGDDAPIPADAVKDVVAIAIFGDPSFNHTSPYAKGTSTADGLFVRNGIGACASFTNKIVSYCDTGDVYCSAGKNKSVHGLYLVNYPKQMMNFVIDGYNKSKGNNTGGSGNNTTATTMTTTTASPTSSGSGNSNTSPTSGTSPTPSAGGQQNAAAGVSTGLMYAVPAALVAAAQMLL</sequence>
<evidence type="ECO:0000256" key="4">
    <source>
        <dbReference type="SAM" id="SignalP"/>
    </source>
</evidence>
<reference evidence="5 6" key="1">
    <citation type="submission" date="2012-10" db="EMBL/GenBank/DDBJ databases">
        <title>Genome sequencing and analysis of entomopathogenic fungi Beauveria bassiana D1-5.</title>
        <authorList>
            <person name="Li Q."/>
            <person name="Wang L."/>
            <person name="Zhang Z."/>
            <person name="Wang Q."/>
            <person name="Ren J."/>
            <person name="Wang M."/>
            <person name="Xu W."/>
            <person name="Wang J."/>
            <person name="Lu Y."/>
            <person name="Du Q."/>
            <person name="Sun Z."/>
        </authorList>
    </citation>
    <scope>NUCLEOTIDE SEQUENCE [LARGE SCALE GENOMIC DNA]</scope>
    <source>
        <strain evidence="5 6">D1-5</strain>
    </source>
</reference>
<feature type="region of interest" description="Disordered" evidence="3">
    <location>
        <begin position="225"/>
        <end position="274"/>
    </location>
</feature>
<evidence type="ECO:0000313" key="6">
    <source>
        <dbReference type="Proteomes" id="UP000030106"/>
    </source>
</evidence>
<name>A0A0A2VKS3_BEABA</name>
<feature type="chain" id="PRO_5001995735" evidence="4">
    <location>
        <begin position="19"/>
        <end position="298"/>
    </location>
</feature>
<accession>A0A0A2VKS3</accession>
<dbReference type="EMBL" id="ANFO01000606">
    <property type="protein sequence ID" value="KGQ08168.1"/>
    <property type="molecule type" value="Genomic_DNA"/>
</dbReference>
<dbReference type="InterPro" id="IPR029058">
    <property type="entry name" value="AB_hydrolase_fold"/>
</dbReference>
<feature type="signal peptide" evidence="4">
    <location>
        <begin position="1"/>
        <end position="18"/>
    </location>
</feature>
<keyword evidence="2" id="KW-1015">Disulfide bond</keyword>
<dbReference type="Pfam" id="PF01083">
    <property type="entry name" value="Cutinase"/>
    <property type="match status" value="1"/>
</dbReference>
<evidence type="ECO:0000313" key="5">
    <source>
        <dbReference type="EMBL" id="KGQ08168.1"/>
    </source>
</evidence>
<comment type="caution">
    <text evidence="5">The sequence shown here is derived from an EMBL/GenBank/DDBJ whole genome shotgun (WGS) entry which is preliminary data.</text>
</comment>
<gene>
    <name evidence="5" type="ORF">BBAD15_g6493</name>
</gene>
<dbReference type="InterPro" id="IPR000675">
    <property type="entry name" value="Cutinase/axe"/>
</dbReference>
<dbReference type="Proteomes" id="UP000030106">
    <property type="component" value="Unassembled WGS sequence"/>
</dbReference>
<evidence type="ECO:0000256" key="1">
    <source>
        <dbReference type="ARBA" id="ARBA00022801"/>
    </source>
</evidence>
<feature type="compositionally biased region" description="Low complexity" evidence="3">
    <location>
        <begin position="232"/>
        <end position="270"/>
    </location>
</feature>
<dbReference type="SUPFAM" id="SSF53474">
    <property type="entry name" value="alpha/beta-Hydrolases"/>
    <property type="match status" value="1"/>
</dbReference>
<keyword evidence="1" id="KW-0378">Hydrolase</keyword>
<dbReference type="HOGENOM" id="CLU_040058_4_0_1"/>
<dbReference type="AlphaFoldDB" id="A0A0A2VKS3"/>
<dbReference type="OrthoDB" id="2586582at2759"/>
<evidence type="ECO:0000256" key="3">
    <source>
        <dbReference type="SAM" id="MobiDB-lite"/>
    </source>
</evidence>
<dbReference type="PANTHER" id="PTHR33630:SF9">
    <property type="entry name" value="CUTINASE 4"/>
    <property type="match status" value="1"/>
</dbReference>
<dbReference type="PANTHER" id="PTHR33630">
    <property type="entry name" value="CUTINASE RV1984C-RELATED-RELATED"/>
    <property type="match status" value="1"/>
</dbReference>
<evidence type="ECO:0000256" key="2">
    <source>
        <dbReference type="ARBA" id="ARBA00023157"/>
    </source>
</evidence>
<protein>
    <submittedName>
        <fullName evidence="5">Acetylxylan esterase</fullName>
    </submittedName>
</protein>
<dbReference type="eggNOG" id="ENOG502SQ4D">
    <property type="taxonomic scope" value="Eukaryota"/>
</dbReference>
<dbReference type="Gene3D" id="3.40.50.1820">
    <property type="entry name" value="alpha/beta hydrolase"/>
    <property type="match status" value="1"/>
</dbReference>
<organism evidence="5 6">
    <name type="scientific">Beauveria bassiana D1-5</name>
    <dbReference type="NCBI Taxonomy" id="1245745"/>
    <lineage>
        <taxon>Eukaryota</taxon>
        <taxon>Fungi</taxon>
        <taxon>Dikarya</taxon>
        <taxon>Ascomycota</taxon>
        <taxon>Pezizomycotina</taxon>
        <taxon>Sordariomycetes</taxon>
        <taxon>Hypocreomycetidae</taxon>
        <taxon>Hypocreales</taxon>
        <taxon>Cordycipitaceae</taxon>
        <taxon>Beauveria</taxon>
    </lineage>
</organism>
<proteinExistence type="predicted"/>
<keyword evidence="4" id="KW-0732">Signal</keyword>